<feature type="compositionally biased region" description="Low complexity" evidence="1">
    <location>
        <begin position="84"/>
        <end position="101"/>
    </location>
</feature>
<keyword evidence="3" id="KW-1185">Reference proteome</keyword>
<gene>
    <name evidence="2" type="ORF">ACFPZF_40220</name>
</gene>
<evidence type="ECO:0000256" key="1">
    <source>
        <dbReference type="SAM" id="MobiDB-lite"/>
    </source>
</evidence>
<dbReference type="EMBL" id="JBHSOC010000238">
    <property type="protein sequence ID" value="MFC5647512.1"/>
    <property type="molecule type" value="Genomic_DNA"/>
</dbReference>
<name>A0ABW0VP29_9ACTN</name>
<feature type="non-terminal residue" evidence="2">
    <location>
        <position position="1"/>
    </location>
</feature>
<feature type="compositionally biased region" description="Low complexity" evidence="1">
    <location>
        <begin position="1"/>
        <end position="48"/>
    </location>
</feature>
<dbReference type="RefSeq" id="WP_380233021.1">
    <property type="nucleotide sequence ID" value="NZ_JBHSOC010000238.1"/>
</dbReference>
<evidence type="ECO:0000313" key="3">
    <source>
        <dbReference type="Proteomes" id="UP001596066"/>
    </source>
</evidence>
<organism evidence="2 3">
    <name type="scientific">Kitasatospora cinereorecta</name>
    <dbReference type="NCBI Taxonomy" id="285560"/>
    <lineage>
        <taxon>Bacteria</taxon>
        <taxon>Bacillati</taxon>
        <taxon>Actinomycetota</taxon>
        <taxon>Actinomycetes</taxon>
        <taxon>Kitasatosporales</taxon>
        <taxon>Streptomycetaceae</taxon>
        <taxon>Kitasatospora</taxon>
    </lineage>
</organism>
<protein>
    <submittedName>
        <fullName evidence="2">Uncharacterized protein</fullName>
    </submittedName>
</protein>
<sequence>RTTTARARKTTTAAQRTDTRPGTGTTEVTAVAVPEPDTAPRTAAPAKKAGARKSAKAEGTTRTRAKAATESQADAQPPSQAPVSAKSDGAKAGPAAAPRTASGRRRLTDATSVLAALAQGDGPLRAGEVTALLGLDHEKGAADAVRAMLERLHKDGRAKRTGRGLYTVAAAG</sequence>
<comment type="caution">
    <text evidence="2">The sequence shown here is derived from an EMBL/GenBank/DDBJ whole genome shotgun (WGS) entry which is preliminary data.</text>
</comment>
<proteinExistence type="predicted"/>
<reference evidence="3" key="1">
    <citation type="journal article" date="2019" name="Int. J. Syst. Evol. Microbiol.">
        <title>The Global Catalogue of Microorganisms (GCM) 10K type strain sequencing project: providing services to taxonomists for standard genome sequencing and annotation.</title>
        <authorList>
            <consortium name="The Broad Institute Genomics Platform"/>
            <consortium name="The Broad Institute Genome Sequencing Center for Infectious Disease"/>
            <person name="Wu L."/>
            <person name="Ma J."/>
        </authorList>
    </citation>
    <scope>NUCLEOTIDE SEQUENCE [LARGE SCALE GENOMIC DNA]</scope>
    <source>
        <strain evidence="3">CGMCC 4.1622</strain>
    </source>
</reference>
<accession>A0ABW0VP29</accession>
<feature type="region of interest" description="Disordered" evidence="1">
    <location>
        <begin position="1"/>
        <end position="107"/>
    </location>
</feature>
<dbReference type="Proteomes" id="UP001596066">
    <property type="component" value="Unassembled WGS sequence"/>
</dbReference>
<evidence type="ECO:0000313" key="2">
    <source>
        <dbReference type="EMBL" id="MFC5647512.1"/>
    </source>
</evidence>
<feature type="compositionally biased region" description="Polar residues" evidence="1">
    <location>
        <begin position="69"/>
        <end position="82"/>
    </location>
</feature>